<dbReference type="SUPFAM" id="SSF55681">
    <property type="entry name" value="Class II aaRS and biotin synthetases"/>
    <property type="match status" value="1"/>
</dbReference>
<sequence>MPQSRLNVLVYSGSGTTSESVRHSLLTLRRLLYPNYAVIPVTENVLVKEPWQASCALLVIPGGADMSYSRVLNGAGNRRIAQYVRAGGRYLGLCAGGYYGSGRCEFEVDNKPLEVIGRRELRLFQGICRGGAYPGFAYQSEAGARAVQLTLHREAFAHKGANDKEKKAVAEGLPAVALSYYNGGGVFVDAKGADNVQVLASYPDDIVVDGGKGRAAIIYCTAGEGAAILTGPHPEFEPAILAECPDLPHYGDLLRELRKDDESQARVKLLKACLEKLGLELGTGSAIQPRLTTMHVTTLYPDEVQELMYKWEEISSVKGTESFIRAETDTFRVLHPDTGPLAWPSEANVAAPLDQDDSVDHGYSHSNQKRFGTGMLMDLSDRSLRYPRLAEVIATVAAGTASASENRLFRSILQAVACHEEEDEQSSSDSLADIAASFASLSLADRRKSWLRHRSAFDRIIKYIYQAVARTVLGSPDEAPEVDVDMKQEVWSSLVHLWEHQREQVEEDSHSSQTDSGIAQQIGLDETAAGWMMQLVDEIAGDDTTDGTVKKIIVYEGGWPSKVGAFDYSVFYKSLAHYRNSLPSYIHGSNDEDLEWGNQLMYAKVATSTNTLLEKNHKLLATLPTGFTVTASRQLAARGRGSNVWLAPEGQLIMSTVINHPHRFGTSIGLGGTSGNRPVVFIQYLAAVAIVEAIHAYAPGFEALDVKLKWPNDIYARDTTSGAAQSSYVKIGGILSSCAFQNDHYQVVLGIGLNALNKRPTTSLEALVAPALREKLTGSATSTKKIIDNERLLACVLVHLEALYKRFCRQGFAGELEQRYYRHWLHTNQIVTLEAVAGMPRARVLGISADWGLLQVAEVVQSTGAFIRGGEGEDGTEEALTGRVWKLQSDENSFDYWKGLVRTKT</sequence>
<dbReference type="InterPro" id="IPR004143">
    <property type="entry name" value="BPL_LPL_catalytic"/>
</dbReference>
<dbReference type="PANTHER" id="PTHR12835:SF5">
    <property type="entry name" value="BIOTIN--PROTEIN LIGASE"/>
    <property type="match status" value="1"/>
</dbReference>
<dbReference type="Proteomes" id="UP001642502">
    <property type="component" value="Unassembled WGS sequence"/>
</dbReference>
<protein>
    <submittedName>
        <fullName evidence="4">Biotin holocarboxylase synthetase</fullName>
    </submittedName>
</protein>
<proteinExistence type="inferred from homology"/>
<evidence type="ECO:0000259" key="3">
    <source>
        <dbReference type="PROSITE" id="PS51733"/>
    </source>
</evidence>
<dbReference type="InterPro" id="IPR019197">
    <property type="entry name" value="Biotin-prot_ligase_N"/>
</dbReference>
<evidence type="ECO:0000313" key="4">
    <source>
        <dbReference type="EMBL" id="CAK7265065.1"/>
    </source>
</evidence>
<dbReference type="PROSITE" id="PS51733">
    <property type="entry name" value="BPL_LPL_CATALYTIC"/>
    <property type="match status" value="1"/>
</dbReference>
<feature type="domain" description="BPL/LPL catalytic" evidence="3">
    <location>
        <begin position="585"/>
        <end position="808"/>
    </location>
</feature>
<comment type="caution">
    <text evidence="4">The sequence shown here is derived from an EMBL/GenBank/DDBJ whole genome shotgun (WGS) entry which is preliminary data.</text>
</comment>
<organism evidence="4 5">
    <name type="scientific">Sporothrix epigloea</name>
    <dbReference type="NCBI Taxonomy" id="1892477"/>
    <lineage>
        <taxon>Eukaryota</taxon>
        <taxon>Fungi</taxon>
        <taxon>Dikarya</taxon>
        <taxon>Ascomycota</taxon>
        <taxon>Pezizomycotina</taxon>
        <taxon>Sordariomycetes</taxon>
        <taxon>Sordariomycetidae</taxon>
        <taxon>Ophiostomatales</taxon>
        <taxon>Ophiostomataceae</taxon>
        <taxon>Sporothrix</taxon>
    </lineage>
</organism>
<dbReference type="InterPro" id="IPR004408">
    <property type="entry name" value="Biotin_CoA_COase_ligase"/>
</dbReference>
<dbReference type="Pfam" id="PF09825">
    <property type="entry name" value="BPL_N"/>
    <property type="match status" value="1"/>
</dbReference>
<comment type="similarity">
    <text evidence="1">Belongs to the biotin--protein ligase family.</text>
</comment>
<evidence type="ECO:0000313" key="5">
    <source>
        <dbReference type="Proteomes" id="UP001642502"/>
    </source>
</evidence>
<dbReference type="Gene3D" id="3.30.930.10">
    <property type="entry name" value="Bira Bifunctional Protein, Domain 2"/>
    <property type="match status" value="1"/>
</dbReference>
<dbReference type="InterPro" id="IPR045864">
    <property type="entry name" value="aa-tRNA-synth_II/BPL/LPL"/>
</dbReference>
<keyword evidence="5" id="KW-1185">Reference proteome</keyword>
<dbReference type="NCBIfam" id="TIGR00121">
    <property type="entry name" value="birA_ligase"/>
    <property type="match status" value="1"/>
</dbReference>
<accession>A0ABP0DA12</accession>
<dbReference type="CDD" id="cd16442">
    <property type="entry name" value="BPL"/>
    <property type="match status" value="1"/>
</dbReference>
<dbReference type="SUPFAM" id="SSF52317">
    <property type="entry name" value="Class I glutamine amidotransferase-like"/>
    <property type="match status" value="1"/>
</dbReference>
<name>A0ABP0DA12_9PEZI</name>
<gene>
    <name evidence="4" type="primary">BPL1</name>
    <name evidence="4" type="ORF">SEPCBS119000_001320</name>
</gene>
<dbReference type="CDD" id="cd03144">
    <property type="entry name" value="GATase1_ScBLP_like"/>
    <property type="match status" value="1"/>
</dbReference>
<dbReference type="PANTHER" id="PTHR12835">
    <property type="entry name" value="BIOTIN PROTEIN LIGASE"/>
    <property type="match status" value="1"/>
</dbReference>
<dbReference type="InterPro" id="IPR029062">
    <property type="entry name" value="Class_I_gatase-like"/>
</dbReference>
<keyword evidence="2" id="KW-0436">Ligase</keyword>
<evidence type="ECO:0000256" key="2">
    <source>
        <dbReference type="ARBA" id="ARBA00022598"/>
    </source>
</evidence>
<evidence type="ECO:0000256" key="1">
    <source>
        <dbReference type="ARBA" id="ARBA00009934"/>
    </source>
</evidence>
<dbReference type="Pfam" id="PF03099">
    <property type="entry name" value="BPL_LplA_LipB"/>
    <property type="match status" value="1"/>
</dbReference>
<reference evidence="4 5" key="1">
    <citation type="submission" date="2024-01" db="EMBL/GenBank/DDBJ databases">
        <authorList>
            <person name="Allen C."/>
            <person name="Tagirdzhanova G."/>
        </authorList>
    </citation>
    <scope>NUCLEOTIDE SEQUENCE [LARGE SCALE GENOMIC DNA]</scope>
    <source>
        <strain evidence="4 5">CBS 119000</strain>
    </source>
</reference>
<dbReference type="EMBL" id="CAWUON010000009">
    <property type="protein sequence ID" value="CAK7265065.1"/>
    <property type="molecule type" value="Genomic_DNA"/>
</dbReference>